<dbReference type="Proteomes" id="UP000009159">
    <property type="component" value="Chromosome"/>
</dbReference>
<dbReference type="AlphaFoldDB" id="A1T845"/>
<feature type="region of interest" description="Disordered" evidence="1">
    <location>
        <begin position="70"/>
        <end position="90"/>
    </location>
</feature>
<sequence>MCRAEINQTYNFMLAIHAKAVGVATSDVQVRVMIGKPGRPPSARLTGNIRSRCTPAHFTMGHTEPAAQDVVEDSGVDQRDSCHPLLPQAG</sequence>
<gene>
    <name evidence="2" type="ordered locus">Mvan_2534</name>
</gene>
<dbReference type="EMBL" id="CP000511">
    <property type="protein sequence ID" value="ABM13345.1"/>
    <property type="molecule type" value="Genomic_DNA"/>
</dbReference>
<organism evidence="2 3">
    <name type="scientific">Mycolicibacterium vanbaalenii (strain DSM 7251 / JCM 13017 / BCRC 16820 / KCTC 9966 / NRRL B-24157 / PYR-1)</name>
    <name type="common">Mycobacterium vanbaalenii</name>
    <dbReference type="NCBI Taxonomy" id="350058"/>
    <lineage>
        <taxon>Bacteria</taxon>
        <taxon>Bacillati</taxon>
        <taxon>Actinomycetota</taxon>
        <taxon>Actinomycetes</taxon>
        <taxon>Mycobacteriales</taxon>
        <taxon>Mycobacteriaceae</taxon>
        <taxon>Mycolicibacterium</taxon>
    </lineage>
</organism>
<proteinExistence type="predicted"/>
<reference evidence="2" key="1">
    <citation type="submission" date="2006-12" db="EMBL/GenBank/DDBJ databases">
        <title>Complete sequence of Mycobacterium vanbaalenii PYR-1.</title>
        <authorList>
            <consortium name="US DOE Joint Genome Institute"/>
            <person name="Copeland A."/>
            <person name="Lucas S."/>
            <person name="Lapidus A."/>
            <person name="Barry K."/>
            <person name="Detter J.C."/>
            <person name="Glavina del Rio T."/>
            <person name="Hammon N."/>
            <person name="Israni S."/>
            <person name="Dalin E."/>
            <person name="Tice H."/>
            <person name="Pitluck S."/>
            <person name="Singan V."/>
            <person name="Schmutz J."/>
            <person name="Larimer F."/>
            <person name="Land M."/>
            <person name="Hauser L."/>
            <person name="Kyrpides N."/>
            <person name="Anderson I.J."/>
            <person name="Miller C."/>
            <person name="Richardson P."/>
        </authorList>
    </citation>
    <scope>NUCLEOTIDE SEQUENCE [LARGE SCALE GENOMIC DNA]</scope>
    <source>
        <strain evidence="2">PYR-1</strain>
    </source>
</reference>
<dbReference type="STRING" id="350058.Mvan_2534"/>
<evidence type="ECO:0000313" key="3">
    <source>
        <dbReference type="Proteomes" id="UP000009159"/>
    </source>
</evidence>
<protein>
    <submittedName>
        <fullName evidence="2">Uncharacterized protein</fullName>
    </submittedName>
</protein>
<keyword evidence="3" id="KW-1185">Reference proteome</keyword>
<evidence type="ECO:0000313" key="2">
    <source>
        <dbReference type="EMBL" id="ABM13345.1"/>
    </source>
</evidence>
<accession>A1T845</accession>
<evidence type="ECO:0000256" key="1">
    <source>
        <dbReference type="SAM" id="MobiDB-lite"/>
    </source>
</evidence>
<name>A1T845_MYCVP</name>
<dbReference type="KEGG" id="mva:Mvan_2534"/>
<dbReference type="HOGENOM" id="CLU_2437720_0_0_11"/>